<dbReference type="OrthoDB" id="2655622at2759"/>
<sequence>VVCNVCITVPVESCSLFRGSDVDFTCPACHKAADRDNSGQMGWAFAPYWLSVSDGLWALLTFFSRVSLFTLHLNQF</sequence>
<name>A0A0D0D706_9AGAM</name>
<protein>
    <submittedName>
        <fullName evidence="1">Uncharacterized protein</fullName>
    </submittedName>
</protein>
<dbReference type="InParanoid" id="A0A0D0D706"/>
<evidence type="ECO:0000313" key="1">
    <source>
        <dbReference type="EMBL" id="KIK75949.1"/>
    </source>
</evidence>
<proteinExistence type="predicted"/>
<dbReference type="EMBL" id="KN827758">
    <property type="protein sequence ID" value="KIK75949.1"/>
    <property type="molecule type" value="Genomic_DNA"/>
</dbReference>
<gene>
    <name evidence="1" type="ORF">PAXRUDRAFT_171215</name>
</gene>
<organism evidence="1 2">
    <name type="scientific">Paxillus rubicundulus Ve08.2h10</name>
    <dbReference type="NCBI Taxonomy" id="930991"/>
    <lineage>
        <taxon>Eukaryota</taxon>
        <taxon>Fungi</taxon>
        <taxon>Dikarya</taxon>
        <taxon>Basidiomycota</taxon>
        <taxon>Agaricomycotina</taxon>
        <taxon>Agaricomycetes</taxon>
        <taxon>Agaricomycetidae</taxon>
        <taxon>Boletales</taxon>
        <taxon>Paxilineae</taxon>
        <taxon>Paxillaceae</taxon>
        <taxon>Paxillus</taxon>
    </lineage>
</organism>
<dbReference type="AlphaFoldDB" id="A0A0D0D706"/>
<evidence type="ECO:0000313" key="2">
    <source>
        <dbReference type="Proteomes" id="UP000054538"/>
    </source>
</evidence>
<reference evidence="2" key="2">
    <citation type="submission" date="2015-01" db="EMBL/GenBank/DDBJ databases">
        <title>Evolutionary Origins and Diversification of the Mycorrhizal Mutualists.</title>
        <authorList>
            <consortium name="DOE Joint Genome Institute"/>
            <consortium name="Mycorrhizal Genomics Consortium"/>
            <person name="Kohler A."/>
            <person name="Kuo A."/>
            <person name="Nagy L.G."/>
            <person name="Floudas D."/>
            <person name="Copeland A."/>
            <person name="Barry K.W."/>
            <person name="Cichocki N."/>
            <person name="Veneault-Fourrey C."/>
            <person name="LaButti K."/>
            <person name="Lindquist E.A."/>
            <person name="Lipzen A."/>
            <person name="Lundell T."/>
            <person name="Morin E."/>
            <person name="Murat C."/>
            <person name="Riley R."/>
            <person name="Ohm R."/>
            <person name="Sun H."/>
            <person name="Tunlid A."/>
            <person name="Henrissat B."/>
            <person name="Grigoriev I.V."/>
            <person name="Hibbett D.S."/>
            <person name="Martin F."/>
        </authorList>
    </citation>
    <scope>NUCLEOTIDE SEQUENCE [LARGE SCALE GENOMIC DNA]</scope>
    <source>
        <strain evidence="2">Ve08.2h10</strain>
    </source>
</reference>
<keyword evidence="2" id="KW-1185">Reference proteome</keyword>
<dbReference type="HOGENOM" id="CLU_2661280_0_0_1"/>
<feature type="non-terminal residue" evidence="1">
    <location>
        <position position="1"/>
    </location>
</feature>
<dbReference type="Proteomes" id="UP000054538">
    <property type="component" value="Unassembled WGS sequence"/>
</dbReference>
<reference evidence="1 2" key="1">
    <citation type="submission" date="2014-04" db="EMBL/GenBank/DDBJ databases">
        <authorList>
            <consortium name="DOE Joint Genome Institute"/>
            <person name="Kuo A."/>
            <person name="Kohler A."/>
            <person name="Jargeat P."/>
            <person name="Nagy L.G."/>
            <person name="Floudas D."/>
            <person name="Copeland A."/>
            <person name="Barry K.W."/>
            <person name="Cichocki N."/>
            <person name="Veneault-Fourrey C."/>
            <person name="LaButti K."/>
            <person name="Lindquist E.A."/>
            <person name="Lipzen A."/>
            <person name="Lundell T."/>
            <person name="Morin E."/>
            <person name="Murat C."/>
            <person name="Sun H."/>
            <person name="Tunlid A."/>
            <person name="Henrissat B."/>
            <person name="Grigoriev I.V."/>
            <person name="Hibbett D.S."/>
            <person name="Martin F."/>
            <person name="Nordberg H.P."/>
            <person name="Cantor M.N."/>
            <person name="Hua S.X."/>
        </authorList>
    </citation>
    <scope>NUCLEOTIDE SEQUENCE [LARGE SCALE GENOMIC DNA]</scope>
    <source>
        <strain evidence="1 2">Ve08.2h10</strain>
    </source>
</reference>
<accession>A0A0D0D706</accession>